<keyword evidence="6" id="KW-0966">Cell projection</keyword>
<keyword evidence="9" id="KW-1185">Reference proteome</keyword>
<evidence type="ECO:0000256" key="5">
    <source>
        <dbReference type="ARBA" id="ARBA00023212"/>
    </source>
</evidence>
<feature type="region of interest" description="Disordered" evidence="7">
    <location>
        <begin position="1"/>
        <end position="36"/>
    </location>
</feature>
<evidence type="ECO:0000256" key="6">
    <source>
        <dbReference type="ARBA" id="ARBA00023273"/>
    </source>
</evidence>
<feature type="compositionally biased region" description="Polar residues" evidence="7">
    <location>
        <begin position="1"/>
        <end position="10"/>
    </location>
</feature>
<keyword evidence="5" id="KW-0206">Cytoskeleton</keyword>
<dbReference type="PANTHER" id="PTHR13376">
    <property type="entry name" value="INTRAFLAGELLAR TRANSPORT PROTEIN 46 HOMOLOG"/>
    <property type="match status" value="1"/>
</dbReference>
<reference evidence="8 9" key="1">
    <citation type="submission" date="2017-09" db="EMBL/GenBank/DDBJ databases">
        <title>Genome sequencing of Besnoitia besnoiti strain Bb-Ger1.</title>
        <authorList>
            <person name="Schares G."/>
            <person name="Venepally P."/>
            <person name="Lorenzi H.A."/>
        </authorList>
    </citation>
    <scope>NUCLEOTIDE SEQUENCE [LARGE SCALE GENOMIC DNA]</scope>
    <source>
        <strain evidence="8 9">Bb-Ger1</strain>
    </source>
</reference>
<dbReference type="InterPro" id="IPR022088">
    <property type="entry name" value="Intraflagellar_transp_cmplxB"/>
</dbReference>
<evidence type="ECO:0008006" key="10">
    <source>
        <dbReference type="Google" id="ProtNLM"/>
    </source>
</evidence>
<evidence type="ECO:0000256" key="2">
    <source>
        <dbReference type="ARBA" id="ARBA00007700"/>
    </source>
</evidence>
<dbReference type="GO" id="GO:0030992">
    <property type="term" value="C:intraciliary transport particle B"/>
    <property type="evidence" value="ECO:0007669"/>
    <property type="project" value="TreeGrafter"/>
</dbReference>
<dbReference type="GO" id="GO:0005815">
    <property type="term" value="C:microtubule organizing center"/>
    <property type="evidence" value="ECO:0007669"/>
    <property type="project" value="TreeGrafter"/>
</dbReference>
<evidence type="ECO:0000313" key="9">
    <source>
        <dbReference type="Proteomes" id="UP000224006"/>
    </source>
</evidence>
<name>A0A2A9MLF5_BESBE</name>
<sequence>MANPDNTTELDSVARSSDSPDFPLSDEESSPSSSARPLSDVFLFGRSALGPPAPLPERTFKLDALRGSELDDQSGLSAEFLKLSSYVRKYAPVFRQLPALLKPSPQPFIPAIGEVDALLKIERPDGKDDKAGTAALDEPALQQSNPAELRLEFRTLRPARKSADPRGMQVGVIEEEGEGRRRQIDRWIRTVRRLRDQYQIDRNPWPADVPPPDLKKLMSEWPNKLNVHFFSSTAAGLKLEETPLSLSEILKVGCALLDIPTIPNQLNKSLHVLWMLYYELTNNGHACAPEGDSCHHEP</sequence>
<evidence type="ECO:0000256" key="3">
    <source>
        <dbReference type="ARBA" id="ARBA00022490"/>
    </source>
</evidence>
<evidence type="ECO:0000313" key="8">
    <source>
        <dbReference type="EMBL" id="PFH38084.1"/>
    </source>
</evidence>
<dbReference type="GO" id="GO:0042073">
    <property type="term" value="P:intraciliary transport"/>
    <property type="evidence" value="ECO:0007669"/>
    <property type="project" value="InterPro"/>
</dbReference>
<dbReference type="GeneID" id="40305488"/>
<keyword evidence="3" id="KW-0963">Cytoplasm</keyword>
<dbReference type="KEGG" id="bbes:BESB_004250"/>
<dbReference type="AlphaFoldDB" id="A0A2A9MLF5"/>
<dbReference type="VEuPathDB" id="ToxoDB:BESB_004250"/>
<protein>
    <recommendedName>
        <fullName evidence="10">Intraflagellar transport complex B protein 46 carboxy-terminal protein</fullName>
    </recommendedName>
</protein>
<comment type="caution">
    <text evidence="8">The sequence shown here is derived from an EMBL/GenBank/DDBJ whole genome shotgun (WGS) entry which is preliminary data.</text>
</comment>
<comment type="subcellular location">
    <subcellularLocation>
        <location evidence="1">Cytoplasm</location>
        <location evidence="1">Cytoskeleton</location>
        <location evidence="1">Cilium basal body</location>
    </subcellularLocation>
</comment>
<accession>A0A2A9MLF5</accession>
<comment type="similarity">
    <text evidence="2">Belongs to the IFT46 family.</text>
</comment>
<evidence type="ECO:0000256" key="7">
    <source>
        <dbReference type="SAM" id="MobiDB-lite"/>
    </source>
</evidence>
<dbReference type="OrthoDB" id="2119217at2759"/>
<evidence type="ECO:0000256" key="1">
    <source>
        <dbReference type="ARBA" id="ARBA00004120"/>
    </source>
</evidence>
<dbReference type="PANTHER" id="PTHR13376:SF0">
    <property type="entry name" value="INTRAFLAGELLAR TRANSPORT PROTEIN 46 HOMOLOG"/>
    <property type="match status" value="1"/>
</dbReference>
<organism evidence="8 9">
    <name type="scientific">Besnoitia besnoiti</name>
    <name type="common">Apicomplexan protozoan</name>
    <dbReference type="NCBI Taxonomy" id="94643"/>
    <lineage>
        <taxon>Eukaryota</taxon>
        <taxon>Sar</taxon>
        <taxon>Alveolata</taxon>
        <taxon>Apicomplexa</taxon>
        <taxon>Conoidasida</taxon>
        <taxon>Coccidia</taxon>
        <taxon>Eucoccidiorida</taxon>
        <taxon>Eimeriorina</taxon>
        <taxon>Sarcocystidae</taxon>
        <taxon>Besnoitia</taxon>
    </lineage>
</organism>
<proteinExistence type="inferred from homology"/>
<dbReference type="GO" id="GO:0060271">
    <property type="term" value="P:cilium assembly"/>
    <property type="evidence" value="ECO:0007669"/>
    <property type="project" value="TreeGrafter"/>
</dbReference>
<dbReference type="RefSeq" id="XP_029222093.1">
    <property type="nucleotide sequence ID" value="XM_029359180.1"/>
</dbReference>
<gene>
    <name evidence="8" type="ORF">BESB_004250</name>
</gene>
<dbReference type="EMBL" id="NWUJ01000001">
    <property type="protein sequence ID" value="PFH38084.1"/>
    <property type="molecule type" value="Genomic_DNA"/>
</dbReference>
<dbReference type="Proteomes" id="UP000224006">
    <property type="component" value="Chromosome I"/>
</dbReference>
<dbReference type="Pfam" id="PF12317">
    <property type="entry name" value="IFT46_B_C"/>
    <property type="match status" value="1"/>
</dbReference>
<dbReference type="GO" id="GO:0031514">
    <property type="term" value="C:motile cilium"/>
    <property type="evidence" value="ECO:0007669"/>
    <property type="project" value="TreeGrafter"/>
</dbReference>
<evidence type="ECO:0000256" key="4">
    <source>
        <dbReference type="ARBA" id="ARBA00023069"/>
    </source>
</evidence>
<dbReference type="STRING" id="94643.A0A2A9MLF5"/>
<keyword evidence="4" id="KW-0969">Cilium</keyword>